<dbReference type="SFLD" id="SFLDG00358">
    <property type="entry name" value="Main_(cytGST)"/>
    <property type="match status" value="1"/>
</dbReference>
<dbReference type="Proteomes" id="UP000807716">
    <property type="component" value="Unassembled WGS sequence"/>
</dbReference>
<dbReference type="InterPro" id="IPR010987">
    <property type="entry name" value="Glutathione-S-Trfase_C-like"/>
</dbReference>
<evidence type="ECO:0000259" key="2">
    <source>
        <dbReference type="PROSITE" id="PS50405"/>
    </source>
</evidence>
<dbReference type="InterPro" id="IPR040079">
    <property type="entry name" value="Glutathione_S-Trfase"/>
</dbReference>
<dbReference type="PANTHER" id="PTHR43968:SF8">
    <property type="entry name" value="S-TRANSFERASE, PUTATIVE (AFU_ORTHOLOGUE AFUA_2G00590)-RELATED"/>
    <property type="match status" value="1"/>
</dbReference>
<dbReference type="AlphaFoldDB" id="A0A9P6U397"/>
<dbReference type="SFLD" id="SFLDS00019">
    <property type="entry name" value="Glutathione_Transferase_(cytos"/>
    <property type="match status" value="1"/>
</dbReference>
<dbReference type="PANTHER" id="PTHR43968">
    <property type="match status" value="1"/>
</dbReference>
<accession>A0A9P6U397</accession>
<dbReference type="Gene3D" id="1.20.1050.10">
    <property type="match status" value="1"/>
</dbReference>
<sequence length="230" mass="26291">MSTPKYTLYSSELCPYAQRARVAALETGFKATEIEIDLTTPREPWYLEINPYGQVPALKLEGEDFVFLESKFVAKYIAELSPKSGLIVDNARDRAHSEFLIHQFDNRVIPAFYKLAYTKDTTKRAEHVAEFDKQLTDFTRYLEKAHASTGAGPFIHGARFTYADLVLGTLLTRLYLAEAFQQGYKLPSRESHPHLARYFEWQDAVLARPSIIATTPDREADTKLASRYVR</sequence>
<dbReference type="EMBL" id="JAAAJB010000366">
    <property type="protein sequence ID" value="KAG0257354.1"/>
    <property type="molecule type" value="Genomic_DNA"/>
</dbReference>
<proteinExistence type="predicted"/>
<dbReference type="InterPro" id="IPR050983">
    <property type="entry name" value="GST_Omega/HSP26"/>
</dbReference>
<dbReference type="InterPro" id="IPR004045">
    <property type="entry name" value="Glutathione_S-Trfase_N"/>
</dbReference>
<evidence type="ECO:0000313" key="4">
    <source>
        <dbReference type="Proteomes" id="UP000807716"/>
    </source>
</evidence>
<dbReference type="Pfam" id="PF13410">
    <property type="entry name" value="GST_C_2"/>
    <property type="match status" value="1"/>
</dbReference>
<dbReference type="OrthoDB" id="202840at2759"/>
<dbReference type="SUPFAM" id="SSF52833">
    <property type="entry name" value="Thioredoxin-like"/>
    <property type="match status" value="1"/>
</dbReference>
<reference evidence="3" key="1">
    <citation type="journal article" date="2020" name="Fungal Divers.">
        <title>Resolving the Mortierellaceae phylogeny through synthesis of multi-gene phylogenetics and phylogenomics.</title>
        <authorList>
            <person name="Vandepol N."/>
            <person name="Liber J."/>
            <person name="Desiro A."/>
            <person name="Na H."/>
            <person name="Kennedy M."/>
            <person name="Barry K."/>
            <person name="Grigoriev I.V."/>
            <person name="Miller A.N."/>
            <person name="O'Donnell K."/>
            <person name="Stajich J.E."/>
            <person name="Bonito G."/>
        </authorList>
    </citation>
    <scope>NUCLEOTIDE SEQUENCE</scope>
    <source>
        <strain evidence="3">BC1065</strain>
    </source>
</reference>
<dbReference type="SUPFAM" id="SSF47616">
    <property type="entry name" value="GST C-terminal domain-like"/>
    <property type="match status" value="1"/>
</dbReference>
<dbReference type="PROSITE" id="PS50405">
    <property type="entry name" value="GST_CTER"/>
    <property type="match status" value="1"/>
</dbReference>
<dbReference type="Gene3D" id="3.40.30.10">
    <property type="entry name" value="Glutaredoxin"/>
    <property type="match status" value="1"/>
</dbReference>
<comment type="caution">
    <text evidence="3">The sequence shown here is derived from an EMBL/GenBank/DDBJ whole genome shotgun (WGS) entry which is preliminary data.</text>
</comment>
<protein>
    <recommendedName>
        <fullName evidence="5">Glutathione S-transferase</fullName>
    </recommendedName>
</protein>
<organism evidence="3 4">
    <name type="scientific">Actinomortierella ambigua</name>
    <dbReference type="NCBI Taxonomy" id="1343610"/>
    <lineage>
        <taxon>Eukaryota</taxon>
        <taxon>Fungi</taxon>
        <taxon>Fungi incertae sedis</taxon>
        <taxon>Mucoromycota</taxon>
        <taxon>Mortierellomycotina</taxon>
        <taxon>Mortierellomycetes</taxon>
        <taxon>Mortierellales</taxon>
        <taxon>Mortierellaceae</taxon>
        <taxon>Actinomortierella</taxon>
    </lineage>
</organism>
<dbReference type="PROSITE" id="PS50404">
    <property type="entry name" value="GST_NTER"/>
    <property type="match status" value="1"/>
</dbReference>
<dbReference type="InterPro" id="IPR036282">
    <property type="entry name" value="Glutathione-S-Trfase_C_sf"/>
</dbReference>
<name>A0A9P6U397_9FUNG</name>
<dbReference type="CDD" id="cd00570">
    <property type="entry name" value="GST_N_family"/>
    <property type="match status" value="1"/>
</dbReference>
<evidence type="ECO:0000259" key="1">
    <source>
        <dbReference type="PROSITE" id="PS50404"/>
    </source>
</evidence>
<keyword evidence="4" id="KW-1185">Reference proteome</keyword>
<gene>
    <name evidence="3" type="ORF">DFQ27_005186</name>
</gene>
<evidence type="ECO:0008006" key="5">
    <source>
        <dbReference type="Google" id="ProtNLM"/>
    </source>
</evidence>
<feature type="domain" description="GST N-terminal" evidence="1">
    <location>
        <begin position="4"/>
        <end position="85"/>
    </location>
</feature>
<dbReference type="GO" id="GO:0005737">
    <property type="term" value="C:cytoplasm"/>
    <property type="evidence" value="ECO:0007669"/>
    <property type="project" value="TreeGrafter"/>
</dbReference>
<dbReference type="InterPro" id="IPR036249">
    <property type="entry name" value="Thioredoxin-like_sf"/>
</dbReference>
<dbReference type="Pfam" id="PF13417">
    <property type="entry name" value="GST_N_3"/>
    <property type="match status" value="1"/>
</dbReference>
<evidence type="ECO:0000313" key="3">
    <source>
        <dbReference type="EMBL" id="KAG0257354.1"/>
    </source>
</evidence>
<feature type="domain" description="GST C-terminal" evidence="2">
    <location>
        <begin position="90"/>
        <end position="224"/>
    </location>
</feature>